<keyword evidence="7 9" id="KW-0030">Aminoacyl-tRNA synthetase</keyword>
<dbReference type="Proteomes" id="UP001277761">
    <property type="component" value="Unassembled WGS sequence"/>
</dbReference>
<keyword evidence="14" id="KW-1185">Reference proteome</keyword>
<evidence type="ECO:0000256" key="5">
    <source>
        <dbReference type="ARBA" id="ARBA00022840"/>
    </source>
</evidence>
<feature type="domain" description="DALR anticodon binding" evidence="11">
    <location>
        <begin position="431"/>
        <end position="553"/>
    </location>
</feature>
<evidence type="ECO:0000259" key="11">
    <source>
        <dbReference type="SMART" id="SM00836"/>
    </source>
</evidence>
<dbReference type="SUPFAM" id="SSF47323">
    <property type="entry name" value="Anticodon-binding domain of a subclass of class I aminoacyl-tRNA synthetases"/>
    <property type="match status" value="1"/>
</dbReference>
<evidence type="ECO:0000256" key="8">
    <source>
        <dbReference type="ARBA" id="ARBA00049339"/>
    </source>
</evidence>
<dbReference type="InterPro" id="IPR001278">
    <property type="entry name" value="Arg-tRNA-ligase"/>
</dbReference>
<proteinExistence type="inferred from homology"/>
<dbReference type="InterPro" id="IPR009080">
    <property type="entry name" value="tRNAsynth_Ia_anticodon-bd"/>
</dbReference>
<dbReference type="PROSITE" id="PS00178">
    <property type="entry name" value="AA_TRNA_LIGASE_I"/>
    <property type="match status" value="1"/>
</dbReference>
<evidence type="ECO:0000256" key="1">
    <source>
        <dbReference type="ARBA" id="ARBA00005594"/>
    </source>
</evidence>
<comment type="caution">
    <text evidence="13">The sequence shown here is derived from an EMBL/GenBank/DDBJ whole genome shotgun (WGS) entry which is preliminary data.</text>
</comment>
<keyword evidence="6 9" id="KW-0648">Protein biosynthesis</keyword>
<dbReference type="NCBIfam" id="TIGR00456">
    <property type="entry name" value="argS"/>
    <property type="match status" value="1"/>
</dbReference>
<dbReference type="EC" id="6.1.1.19" evidence="9"/>
<feature type="domain" description="Arginyl tRNA synthetase N-terminal" evidence="12">
    <location>
        <begin position="11"/>
        <end position="97"/>
    </location>
</feature>
<dbReference type="Pfam" id="PF00750">
    <property type="entry name" value="tRNA-synt_1d"/>
    <property type="match status" value="2"/>
</dbReference>
<comment type="similarity">
    <text evidence="1 9 10">Belongs to the class-I aminoacyl-tRNA synthetase family.</text>
</comment>
<evidence type="ECO:0000256" key="4">
    <source>
        <dbReference type="ARBA" id="ARBA00022741"/>
    </source>
</evidence>
<keyword evidence="4 9" id="KW-0547">Nucleotide-binding</keyword>
<accession>A0ABU4VQQ3</accession>
<evidence type="ECO:0000313" key="13">
    <source>
        <dbReference type="EMBL" id="MDX8153110.1"/>
    </source>
</evidence>
<dbReference type="RefSeq" id="WP_319955261.1">
    <property type="nucleotide sequence ID" value="NZ_JAXAVX010000011.1"/>
</dbReference>
<dbReference type="HAMAP" id="MF_00123">
    <property type="entry name" value="Arg_tRNA_synth"/>
    <property type="match status" value="1"/>
</dbReference>
<evidence type="ECO:0000256" key="10">
    <source>
        <dbReference type="RuleBase" id="RU363038"/>
    </source>
</evidence>
<comment type="caution">
    <text evidence="9">Lacks conserved residue(s) required for the propagation of feature annotation.</text>
</comment>
<evidence type="ECO:0000256" key="6">
    <source>
        <dbReference type="ARBA" id="ARBA00022917"/>
    </source>
</evidence>
<evidence type="ECO:0000259" key="12">
    <source>
        <dbReference type="SMART" id="SM01016"/>
    </source>
</evidence>
<dbReference type="PRINTS" id="PR01038">
    <property type="entry name" value="TRNASYNTHARG"/>
</dbReference>
<keyword evidence="3 9" id="KW-0436">Ligase</keyword>
<sequence>MTDPTIASPLQRLRDVLDDAVLNVTGGERPRSAPSLERPKQAAHGDFATNAAMLLPKIVGAAPPMIAERLTVALQEHLGAGLAQVDVAGPGFLNLRLSDAWLDAALGEVVAAGERFGAAGVGEAERIILEYVSNNPTGPVHIGGARGAAFGSALASLLTFHGHDVHREYYVNDHGNQVTLFGRSLQARARGEEVPEGGYQGDYVADVAAEIPDAATRPVDEVALEGVALMVGRQAASLERFRTTFDRWFRERSLYETGDDGGESLVDAAFGVLAEQGRSFEQDGALWLRTTDSGDDKDRVMRRADGRPTYFASDVAYHHDKRVRGFDRIIDVFGADHHGYVARVTGAFVALGGRADQIEILITQFVNLFEDGERAKMSKRAGEFVTLDDLVDDIGVDAARWYLLARSHDTTIDLDLNEARAQSQENPVYYVQYAHARIRSILERATAGERTGDAGTGAQEDEGIVDGERQLLLALLSWPDEVAEAADRRAPHRIATYALALARQYSAFYRDCPVLAAGVPEPVRERRLALCTATASVLAAALGILGVDAPDRM</sequence>
<dbReference type="SUPFAM" id="SSF55190">
    <property type="entry name" value="Arginyl-tRNA synthetase (ArgRS), N-terminal 'additional' domain"/>
    <property type="match status" value="1"/>
</dbReference>
<dbReference type="InterPro" id="IPR008909">
    <property type="entry name" value="DALR_anticod-bd"/>
</dbReference>
<dbReference type="Gene3D" id="1.10.730.10">
    <property type="entry name" value="Isoleucyl-tRNA Synthetase, Domain 1"/>
    <property type="match status" value="1"/>
</dbReference>
<keyword evidence="2 9" id="KW-0963">Cytoplasm</keyword>
<evidence type="ECO:0000256" key="9">
    <source>
        <dbReference type="HAMAP-Rule" id="MF_00123"/>
    </source>
</evidence>
<dbReference type="Pfam" id="PF05746">
    <property type="entry name" value="DALR_1"/>
    <property type="match status" value="1"/>
</dbReference>
<dbReference type="PANTHER" id="PTHR11956:SF5">
    <property type="entry name" value="ARGININE--TRNA LIGASE, CYTOPLASMIC"/>
    <property type="match status" value="1"/>
</dbReference>
<dbReference type="InterPro" id="IPR035684">
    <property type="entry name" value="ArgRS_core"/>
</dbReference>
<evidence type="ECO:0000256" key="3">
    <source>
        <dbReference type="ARBA" id="ARBA00022598"/>
    </source>
</evidence>
<gene>
    <name evidence="9 13" type="primary">argS</name>
    <name evidence="13" type="ORF">SK069_16035</name>
</gene>
<organism evidence="13 14">
    <name type="scientific">Patulibacter brassicae</name>
    <dbReference type="NCBI Taxonomy" id="1705717"/>
    <lineage>
        <taxon>Bacteria</taxon>
        <taxon>Bacillati</taxon>
        <taxon>Actinomycetota</taxon>
        <taxon>Thermoleophilia</taxon>
        <taxon>Solirubrobacterales</taxon>
        <taxon>Patulibacteraceae</taxon>
        <taxon>Patulibacter</taxon>
    </lineage>
</organism>
<evidence type="ECO:0000256" key="7">
    <source>
        <dbReference type="ARBA" id="ARBA00023146"/>
    </source>
</evidence>
<dbReference type="SMART" id="SM01016">
    <property type="entry name" value="Arg_tRNA_synt_N"/>
    <property type="match status" value="1"/>
</dbReference>
<dbReference type="Gene3D" id="3.40.50.620">
    <property type="entry name" value="HUPs"/>
    <property type="match status" value="1"/>
</dbReference>
<dbReference type="PANTHER" id="PTHR11956">
    <property type="entry name" value="ARGINYL-TRNA SYNTHETASE"/>
    <property type="match status" value="1"/>
</dbReference>
<evidence type="ECO:0000256" key="2">
    <source>
        <dbReference type="ARBA" id="ARBA00022490"/>
    </source>
</evidence>
<dbReference type="Pfam" id="PF03485">
    <property type="entry name" value="Arg_tRNA_synt_N"/>
    <property type="match status" value="1"/>
</dbReference>
<dbReference type="SUPFAM" id="SSF52374">
    <property type="entry name" value="Nucleotidylyl transferase"/>
    <property type="match status" value="1"/>
</dbReference>
<dbReference type="Gene3D" id="3.30.1360.70">
    <property type="entry name" value="Arginyl tRNA synthetase N-terminal domain"/>
    <property type="match status" value="1"/>
</dbReference>
<dbReference type="CDD" id="cd00671">
    <property type="entry name" value="ArgRS_core"/>
    <property type="match status" value="1"/>
</dbReference>
<dbReference type="GO" id="GO:0004814">
    <property type="term" value="F:arginine-tRNA ligase activity"/>
    <property type="evidence" value="ECO:0007669"/>
    <property type="project" value="UniProtKB-EC"/>
</dbReference>
<dbReference type="SMART" id="SM00836">
    <property type="entry name" value="DALR_1"/>
    <property type="match status" value="1"/>
</dbReference>
<name>A0ABU4VQQ3_9ACTN</name>
<keyword evidence="5 9" id="KW-0067">ATP-binding</keyword>
<reference evidence="13 14" key="1">
    <citation type="submission" date="2023-11" db="EMBL/GenBank/DDBJ databases">
        <authorList>
            <person name="Xu M."/>
            <person name="Jiang T."/>
        </authorList>
    </citation>
    <scope>NUCLEOTIDE SEQUENCE [LARGE SCALE GENOMIC DNA]</scope>
    <source>
        <strain evidence="13 14">SD</strain>
    </source>
</reference>
<comment type="subunit">
    <text evidence="9">Monomer.</text>
</comment>
<dbReference type="EMBL" id="JAXAVX010000011">
    <property type="protein sequence ID" value="MDX8153110.1"/>
    <property type="molecule type" value="Genomic_DNA"/>
</dbReference>
<protein>
    <recommendedName>
        <fullName evidence="9">Arginine--tRNA ligase</fullName>
        <ecNumber evidence="9">6.1.1.19</ecNumber>
    </recommendedName>
    <alternativeName>
        <fullName evidence="9">Arginyl-tRNA synthetase</fullName>
        <shortName evidence="9">ArgRS</shortName>
    </alternativeName>
</protein>
<evidence type="ECO:0000313" key="14">
    <source>
        <dbReference type="Proteomes" id="UP001277761"/>
    </source>
</evidence>
<comment type="catalytic activity">
    <reaction evidence="8 9">
        <text>tRNA(Arg) + L-arginine + ATP = L-arginyl-tRNA(Arg) + AMP + diphosphate</text>
        <dbReference type="Rhea" id="RHEA:20301"/>
        <dbReference type="Rhea" id="RHEA-COMP:9658"/>
        <dbReference type="Rhea" id="RHEA-COMP:9673"/>
        <dbReference type="ChEBI" id="CHEBI:30616"/>
        <dbReference type="ChEBI" id="CHEBI:32682"/>
        <dbReference type="ChEBI" id="CHEBI:33019"/>
        <dbReference type="ChEBI" id="CHEBI:78442"/>
        <dbReference type="ChEBI" id="CHEBI:78513"/>
        <dbReference type="ChEBI" id="CHEBI:456215"/>
        <dbReference type="EC" id="6.1.1.19"/>
    </reaction>
</comment>
<comment type="subcellular location">
    <subcellularLocation>
        <location evidence="9">Cytoplasm</location>
    </subcellularLocation>
</comment>
<dbReference type="InterPro" id="IPR036695">
    <property type="entry name" value="Arg-tRNA-synth_N_sf"/>
</dbReference>
<dbReference type="InterPro" id="IPR005148">
    <property type="entry name" value="Arg-tRNA-synth_N"/>
</dbReference>
<dbReference type="InterPro" id="IPR001412">
    <property type="entry name" value="aa-tRNA-synth_I_CS"/>
</dbReference>
<dbReference type="InterPro" id="IPR014729">
    <property type="entry name" value="Rossmann-like_a/b/a_fold"/>
</dbReference>